<dbReference type="Gene3D" id="2.60.120.1600">
    <property type="match status" value="1"/>
</dbReference>
<feature type="domain" description="DUF1214" evidence="2">
    <location>
        <begin position="87"/>
        <end position="171"/>
    </location>
</feature>
<dbReference type="EMBL" id="JAEACQ010000161">
    <property type="protein sequence ID" value="MBL7627472.1"/>
    <property type="molecule type" value="Genomic_DNA"/>
</dbReference>
<dbReference type="InterPro" id="IPR010621">
    <property type="entry name" value="DUF1214"/>
</dbReference>
<keyword evidence="4" id="KW-1185">Reference proteome</keyword>
<dbReference type="AlphaFoldDB" id="A0A937RBZ6"/>
<evidence type="ECO:0000256" key="1">
    <source>
        <dbReference type="SAM" id="MobiDB-lite"/>
    </source>
</evidence>
<name>A0A937RBZ6_9ACTN</name>
<dbReference type="Pfam" id="PF06742">
    <property type="entry name" value="DUF1214"/>
    <property type="match status" value="2"/>
</dbReference>
<dbReference type="Gene3D" id="2.60.120.600">
    <property type="entry name" value="Domain of unknown function DUF1214, C-terminal domain"/>
    <property type="match status" value="1"/>
</dbReference>
<accession>A0A937RBZ6</accession>
<dbReference type="SUPFAM" id="SSF160935">
    <property type="entry name" value="VPA0735-like"/>
    <property type="match status" value="2"/>
</dbReference>
<proteinExistence type="predicted"/>
<gene>
    <name evidence="3" type="ORF">I7412_09875</name>
</gene>
<evidence type="ECO:0000313" key="4">
    <source>
        <dbReference type="Proteomes" id="UP000604475"/>
    </source>
</evidence>
<reference evidence="3" key="1">
    <citation type="submission" date="2020-12" db="EMBL/GenBank/DDBJ databases">
        <title>Genomic characterization of non-nitrogen-fixing Frankia strains.</title>
        <authorList>
            <person name="Carlos-Shanley C."/>
            <person name="Guerra T."/>
            <person name="Hahn D."/>
        </authorList>
    </citation>
    <scope>NUCLEOTIDE SEQUENCE</scope>
    <source>
        <strain evidence="3">CN6</strain>
    </source>
</reference>
<feature type="region of interest" description="Disordered" evidence="1">
    <location>
        <begin position="361"/>
        <end position="388"/>
    </location>
</feature>
<dbReference type="InterPro" id="IPR037049">
    <property type="entry name" value="DUF1214_C_sf"/>
</dbReference>
<protein>
    <submittedName>
        <fullName evidence="3">DUF1214 domain-containing protein</fullName>
    </submittedName>
</protein>
<sequence>MTTQTELVFAELLAELGVLQRRLVEQLGPDGDEQTLLEAHKWILSILQVATDVNVWADPARPRFVDIVGPYKKWGGDNADAFYKFAPVDPARTYRVRVEPGDAVYLSLTVYGGPRDGRYSERIVGTVNSTTAKPGPDGSISVVLSASPPDDPDAAWIRLEPDAVAAITRDYLEDPVRGRQAQWRIDADDPPSAFRENDADLAARLRAALTWVREQANMVPLALGAPNTVDPPYPVPTATFGWAAGDAAYAMGSFELAENEALVIRGRSPRCVFWNLCLWNPFLHTYNYDYERVTINGAQVVYEPDGSWVIVLAPAPNAHPNWVSTAGHRRGRVWLRWFRPAAPPARPTVVGGAVKPFGCGRGRAGPRRWRSTTWPSRASPTRSAPCWP</sequence>
<comment type="caution">
    <text evidence="3">The sequence shown here is derived from an EMBL/GenBank/DDBJ whole genome shotgun (WGS) entry which is preliminary data.</text>
</comment>
<evidence type="ECO:0000313" key="3">
    <source>
        <dbReference type="EMBL" id="MBL7627472.1"/>
    </source>
</evidence>
<feature type="compositionally biased region" description="Polar residues" evidence="1">
    <location>
        <begin position="371"/>
        <end position="382"/>
    </location>
</feature>
<feature type="domain" description="DUF1214" evidence="2">
    <location>
        <begin position="270"/>
        <end position="341"/>
    </location>
</feature>
<dbReference type="RefSeq" id="WP_203031704.1">
    <property type="nucleotide sequence ID" value="NZ_JAEACQ010000161.1"/>
</dbReference>
<evidence type="ECO:0000259" key="2">
    <source>
        <dbReference type="Pfam" id="PF06742"/>
    </source>
</evidence>
<dbReference type="Proteomes" id="UP000604475">
    <property type="component" value="Unassembled WGS sequence"/>
</dbReference>
<organism evidence="3 4">
    <name type="scientific">Frankia nepalensis</name>
    <dbReference type="NCBI Taxonomy" id="1836974"/>
    <lineage>
        <taxon>Bacteria</taxon>
        <taxon>Bacillati</taxon>
        <taxon>Actinomycetota</taxon>
        <taxon>Actinomycetes</taxon>
        <taxon>Frankiales</taxon>
        <taxon>Frankiaceae</taxon>
        <taxon>Frankia</taxon>
    </lineage>
</organism>